<proteinExistence type="predicted"/>
<keyword evidence="1" id="KW-0812">Transmembrane</keyword>
<keyword evidence="1" id="KW-1133">Transmembrane helix</keyword>
<feature type="transmembrane region" description="Helical" evidence="1">
    <location>
        <begin position="211"/>
        <end position="231"/>
    </location>
</feature>
<protein>
    <submittedName>
        <fullName evidence="3">Membrane spanning protein</fullName>
    </submittedName>
</protein>
<accession>A0A0M3IDJ4</accession>
<dbReference type="InterPro" id="IPR008574">
    <property type="entry name" value="Nematodes_ZYG-11_interact"/>
</dbReference>
<dbReference type="Proteomes" id="UP000036681">
    <property type="component" value="Unplaced"/>
</dbReference>
<keyword evidence="1" id="KW-0472">Membrane</keyword>
<evidence type="ECO:0000313" key="2">
    <source>
        <dbReference type="Proteomes" id="UP000036681"/>
    </source>
</evidence>
<organism evidence="2 3">
    <name type="scientific">Ascaris lumbricoides</name>
    <name type="common">Giant roundworm</name>
    <dbReference type="NCBI Taxonomy" id="6252"/>
    <lineage>
        <taxon>Eukaryota</taxon>
        <taxon>Metazoa</taxon>
        <taxon>Ecdysozoa</taxon>
        <taxon>Nematoda</taxon>
        <taxon>Chromadorea</taxon>
        <taxon>Rhabditida</taxon>
        <taxon>Spirurina</taxon>
        <taxon>Ascaridomorpha</taxon>
        <taxon>Ascaridoidea</taxon>
        <taxon>Ascarididae</taxon>
        <taxon>Ascaris</taxon>
    </lineage>
</organism>
<evidence type="ECO:0000313" key="3">
    <source>
        <dbReference type="WBParaSite" id="ALUE_0001610201-mRNA-1"/>
    </source>
</evidence>
<feature type="transmembrane region" description="Helical" evidence="1">
    <location>
        <begin position="177"/>
        <end position="199"/>
    </location>
</feature>
<reference evidence="3" key="1">
    <citation type="submission" date="2017-02" db="UniProtKB">
        <authorList>
            <consortium name="WormBaseParasite"/>
        </authorList>
    </citation>
    <scope>IDENTIFICATION</scope>
</reference>
<sequence length="240" mass="26038">MVTIEPVMQLANQYKDEFEEIKKQTLTLGDTISAKAQRYQQELNQMQPVINQQKDELISTLQDQSALSGIDNVKMTATFIWTGIMLSGMTVGLIVTKYALAPVLSLFISGFYATLAAYVVLPAMAFYYFTGPAEGDAKELDVYRRHCLLGIAIAELMAVTLGGALATDLAIGMATGLSAGFLLLAVLYTAVGYVVLQLYLKKGNGEAMTHIYQLAFLVAVVYSQGIVYSLLSVDASESTD</sequence>
<dbReference type="Pfam" id="PF05884">
    <property type="entry name" value="ZYG-11_interact"/>
    <property type="match status" value="1"/>
</dbReference>
<feature type="transmembrane region" description="Helical" evidence="1">
    <location>
        <begin position="149"/>
        <end position="171"/>
    </location>
</feature>
<feature type="transmembrane region" description="Helical" evidence="1">
    <location>
        <begin position="79"/>
        <end position="100"/>
    </location>
</feature>
<dbReference type="PANTHER" id="PTHR31176">
    <property type="entry name" value="MFS DOMAIN-CONTAINING PROTEIN-RELATED"/>
    <property type="match status" value="1"/>
</dbReference>
<dbReference type="PANTHER" id="PTHR31176:SF1">
    <property type="entry name" value="MFS DOMAIN-CONTAINING PROTEIN-RELATED"/>
    <property type="match status" value="1"/>
</dbReference>
<keyword evidence="2" id="KW-1185">Reference proteome</keyword>
<dbReference type="AlphaFoldDB" id="A0A0M3IDJ4"/>
<evidence type="ECO:0000256" key="1">
    <source>
        <dbReference type="SAM" id="Phobius"/>
    </source>
</evidence>
<dbReference type="WBParaSite" id="ALUE_0001610201-mRNA-1">
    <property type="protein sequence ID" value="ALUE_0001610201-mRNA-1"/>
    <property type="gene ID" value="ALUE_0001610201"/>
</dbReference>
<feature type="transmembrane region" description="Helical" evidence="1">
    <location>
        <begin position="106"/>
        <end position="129"/>
    </location>
</feature>
<name>A0A0M3IDJ4_ASCLU</name>